<dbReference type="Gene3D" id="1.10.606.20">
    <property type="match status" value="1"/>
</dbReference>
<feature type="domain" description="Phosphatidic acid phosphatase type 2/haloperoxidase" evidence="2">
    <location>
        <begin position="277"/>
        <end position="393"/>
    </location>
</feature>
<evidence type="ECO:0000259" key="2">
    <source>
        <dbReference type="Pfam" id="PF01569"/>
    </source>
</evidence>
<dbReference type="AlphaFoldDB" id="A0A9D4YWD9"/>
<organism evidence="3 4">
    <name type="scientific">Chlorella vulgaris</name>
    <name type="common">Green alga</name>
    <dbReference type="NCBI Taxonomy" id="3077"/>
    <lineage>
        <taxon>Eukaryota</taxon>
        <taxon>Viridiplantae</taxon>
        <taxon>Chlorophyta</taxon>
        <taxon>core chlorophytes</taxon>
        <taxon>Trebouxiophyceae</taxon>
        <taxon>Chlorellales</taxon>
        <taxon>Chlorellaceae</taxon>
        <taxon>Chlorella clade</taxon>
        <taxon>Chlorella</taxon>
    </lineage>
</organism>
<evidence type="ECO:0000256" key="1">
    <source>
        <dbReference type="SAM" id="SignalP"/>
    </source>
</evidence>
<feature type="chain" id="PRO_5038418086" description="Phosphatidic acid phosphatase type 2/haloperoxidase domain-containing protein" evidence="1">
    <location>
        <begin position="22"/>
        <end position="400"/>
    </location>
</feature>
<proteinExistence type="predicted"/>
<sequence>MAPRGSLFLLLASTAFIGAFADPSAILTFNNEAQQAVRDYGIPSQISSRLYAVVHVAQYQAINGDSSVHPAQAAYAGHTVLNLFYPQRFARLDKALRNFTTGISETKRRAAEERGRDAGIAAVQSLLEDGFDRYAPFTPSPAGGPVGVYQLTPNVTALAYPQIATTQPLVLTSPSQFKAAPPLKVPSAAYSKVLAEVFDLGRKASTTRSTQQTDTANFWADGNLTSAVSGHWNQIAQAVLPPSTSTLRAALLFAQLNAAQWDASIAAYRQKYADKFWRPITAINQGDASNPTLKDATWVPFLSTPAHPEHPSGHSATSGASAAVLESFFGKDNVSFTIGTEFPGLTPRSYSSFSKAAKEVSDSRVYAGVHFRHSVEQGTKLGKTVGFYIYKNFKSKIPRN</sequence>
<dbReference type="SUPFAM" id="SSF48317">
    <property type="entry name" value="Acid phosphatase/Vanadium-dependent haloperoxidase"/>
    <property type="match status" value="1"/>
</dbReference>
<dbReference type="InterPro" id="IPR052559">
    <property type="entry name" value="V-haloperoxidase"/>
</dbReference>
<name>A0A9D4YWD9_CHLVU</name>
<feature type="signal peptide" evidence="1">
    <location>
        <begin position="1"/>
        <end position="21"/>
    </location>
</feature>
<dbReference type="InterPro" id="IPR000326">
    <property type="entry name" value="PAP2/HPO"/>
</dbReference>
<dbReference type="InterPro" id="IPR036938">
    <property type="entry name" value="PAP2/HPO_sf"/>
</dbReference>
<accession>A0A9D4YWD9</accession>
<evidence type="ECO:0000313" key="3">
    <source>
        <dbReference type="EMBL" id="KAI3430211.1"/>
    </source>
</evidence>
<comment type="caution">
    <text evidence="3">The sequence shown here is derived from an EMBL/GenBank/DDBJ whole genome shotgun (WGS) entry which is preliminary data.</text>
</comment>
<dbReference type="OrthoDB" id="1876163at2759"/>
<dbReference type="EMBL" id="SIDB01000007">
    <property type="protein sequence ID" value="KAI3430211.1"/>
    <property type="molecule type" value="Genomic_DNA"/>
</dbReference>
<gene>
    <name evidence="3" type="ORF">D9Q98_004809</name>
</gene>
<reference evidence="3" key="1">
    <citation type="journal article" date="2019" name="Plant J.">
        <title>Chlorella vulgaris genome assembly and annotation reveals the molecular basis for metabolic acclimation to high light conditions.</title>
        <authorList>
            <person name="Cecchin M."/>
            <person name="Marcolungo L."/>
            <person name="Rossato M."/>
            <person name="Girolomoni L."/>
            <person name="Cosentino E."/>
            <person name="Cuine S."/>
            <person name="Li-Beisson Y."/>
            <person name="Delledonne M."/>
            <person name="Ballottari M."/>
        </authorList>
    </citation>
    <scope>NUCLEOTIDE SEQUENCE</scope>
    <source>
        <strain evidence="3">211/11P</strain>
    </source>
</reference>
<keyword evidence="1" id="KW-0732">Signal</keyword>
<evidence type="ECO:0000313" key="4">
    <source>
        <dbReference type="Proteomes" id="UP001055712"/>
    </source>
</evidence>
<dbReference type="CDD" id="cd03398">
    <property type="entry name" value="PAP2_haloperoxidase"/>
    <property type="match status" value="1"/>
</dbReference>
<dbReference type="PANTHER" id="PTHR34599">
    <property type="entry name" value="PEROXIDASE-RELATED"/>
    <property type="match status" value="1"/>
</dbReference>
<dbReference type="Pfam" id="PF01569">
    <property type="entry name" value="PAP2"/>
    <property type="match status" value="1"/>
</dbReference>
<dbReference type="Proteomes" id="UP001055712">
    <property type="component" value="Unassembled WGS sequence"/>
</dbReference>
<reference evidence="3" key="2">
    <citation type="submission" date="2020-11" db="EMBL/GenBank/DDBJ databases">
        <authorList>
            <person name="Cecchin M."/>
            <person name="Marcolungo L."/>
            <person name="Rossato M."/>
            <person name="Girolomoni L."/>
            <person name="Cosentino E."/>
            <person name="Cuine S."/>
            <person name="Li-Beisson Y."/>
            <person name="Delledonne M."/>
            <person name="Ballottari M."/>
        </authorList>
    </citation>
    <scope>NUCLEOTIDE SEQUENCE</scope>
    <source>
        <strain evidence="3">211/11P</strain>
        <tissue evidence="3">Whole cell</tissue>
    </source>
</reference>
<keyword evidence="4" id="KW-1185">Reference proteome</keyword>
<protein>
    <recommendedName>
        <fullName evidence="2">Phosphatidic acid phosphatase type 2/haloperoxidase domain-containing protein</fullName>
    </recommendedName>
</protein>
<dbReference type="PANTHER" id="PTHR34599:SF1">
    <property type="entry name" value="PHOSPHATIDIC ACID PHOSPHATASE TYPE 2_HALOPEROXIDASE DOMAIN-CONTAINING PROTEIN"/>
    <property type="match status" value="1"/>
</dbReference>